<evidence type="ECO:0000256" key="1">
    <source>
        <dbReference type="SAM" id="MobiDB-lite"/>
    </source>
</evidence>
<feature type="region of interest" description="Disordered" evidence="1">
    <location>
        <begin position="86"/>
        <end position="177"/>
    </location>
</feature>
<feature type="compositionally biased region" description="Basic residues" evidence="1">
    <location>
        <begin position="86"/>
        <end position="100"/>
    </location>
</feature>
<accession>A0AA39CNQ3</accession>
<dbReference type="EMBL" id="JAPDRN010000170">
    <property type="protein sequence ID" value="KAJ9616164.1"/>
    <property type="molecule type" value="Genomic_DNA"/>
</dbReference>
<evidence type="ECO:0000313" key="2">
    <source>
        <dbReference type="EMBL" id="KAJ9616164.1"/>
    </source>
</evidence>
<sequence>MSTSQFTPFETLELIHKWLDGLRQETPYYEGITQTDFETQSDVPLRTLTSEATLVQREHLSLRYQYSDSQPGLYILSAENPVTLTQRHHKDKDCMHKRRTQAGEETRKRRRERPGRSLPASEDEDPVRAQAAAYQENPIIPSDKHARRKRRKTRDDLRSSKPKRKPKGIEYRKSGRTLNEEFKAPNFRSNRLSLTSGRGPGVFDHLKISAHRQKQDLPDLSFSEMRYLKNRPHEQTPECGTSELELPVMAKPLHKKRILLQTQSPTSDISCSTSPYRRATFPWIRSLTRPSSPLFWTTSPILPRPAFQESRKTPSISPESSATNHFLQDWTTNALLQGADSFSQNTKQCYSLDDLKALARVRTLSSASLDPRDEQRSQAWPAHWGFDSNGHDTEPRSQEQVPEQHHIQAAPYTILHGNPELSTQKVSQDDFQVPQREPQTHSAQPTANATCEVSQPTPSHIRTGPQYSSYWPSLQPKETVRVPMDTERGWHRQYQDLDRNEVARWPGEDPFCLTSVDTYDSHAYVDSVEPEKVTPAADILDRHSQALSDGLDDFDLELMQTDPVNFPPSERTGVIYFQHQGGWQREEEDNRAVTPFAVTTTLMTEPPVWVVDGDEENQKKPRWHWDHSSTKIHQPSARDSSWTTQSGYYASCSTLPHLPQKESPFKGFSRPYPSLQGFGSC</sequence>
<feature type="compositionally biased region" description="Basic and acidic residues" evidence="1">
    <location>
        <begin position="620"/>
        <end position="629"/>
    </location>
</feature>
<feature type="compositionally biased region" description="Polar residues" evidence="1">
    <location>
        <begin position="440"/>
        <end position="472"/>
    </location>
</feature>
<feature type="compositionally biased region" description="Basic and acidic residues" evidence="1">
    <location>
        <begin position="389"/>
        <end position="404"/>
    </location>
</feature>
<dbReference type="AlphaFoldDB" id="A0AA39CNQ3"/>
<protein>
    <submittedName>
        <fullName evidence="2">Uncharacterized protein</fullName>
    </submittedName>
</protein>
<feature type="region of interest" description="Disordered" evidence="1">
    <location>
        <begin position="367"/>
        <end position="404"/>
    </location>
</feature>
<dbReference type="Proteomes" id="UP001172681">
    <property type="component" value="Unassembled WGS sequence"/>
</dbReference>
<feature type="region of interest" description="Disordered" evidence="1">
    <location>
        <begin position="620"/>
        <end position="641"/>
    </location>
</feature>
<name>A0AA39CNQ3_9EURO</name>
<reference evidence="2" key="1">
    <citation type="submission" date="2022-10" db="EMBL/GenBank/DDBJ databases">
        <title>Culturing micro-colonial fungi from biological soil crusts in the Mojave desert and describing Neophaeococcomyces mojavensis, and introducing the new genera and species Taxawa tesnikishii.</title>
        <authorList>
            <person name="Kurbessoian T."/>
            <person name="Stajich J.E."/>
        </authorList>
    </citation>
    <scope>NUCLEOTIDE SEQUENCE</scope>
    <source>
        <strain evidence="2">TK_35</strain>
    </source>
</reference>
<keyword evidence="3" id="KW-1185">Reference proteome</keyword>
<comment type="caution">
    <text evidence="2">The sequence shown here is derived from an EMBL/GenBank/DDBJ whole genome shotgun (WGS) entry which is preliminary data.</text>
</comment>
<proteinExistence type="predicted"/>
<feature type="compositionally biased region" description="Polar residues" evidence="1">
    <location>
        <begin position="631"/>
        <end position="641"/>
    </location>
</feature>
<evidence type="ECO:0000313" key="3">
    <source>
        <dbReference type="Proteomes" id="UP001172681"/>
    </source>
</evidence>
<feature type="region of interest" description="Disordered" evidence="1">
    <location>
        <begin position="425"/>
        <end position="472"/>
    </location>
</feature>
<organism evidence="2 3">
    <name type="scientific">Knufia peltigerae</name>
    <dbReference type="NCBI Taxonomy" id="1002370"/>
    <lineage>
        <taxon>Eukaryota</taxon>
        <taxon>Fungi</taxon>
        <taxon>Dikarya</taxon>
        <taxon>Ascomycota</taxon>
        <taxon>Pezizomycotina</taxon>
        <taxon>Eurotiomycetes</taxon>
        <taxon>Chaetothyriomycetidae</taxon>
        <taxon>Chaetothyriales</taxon>
        <taxon>Trichomeriaceae</taxon>
        <taxon>Knufia</taxon>
    </lineage>
</organism>
<gene>
    <name evidence="2" type="ORF">H2204_014055</name>
</gene>
<feature type="compositionally biased region" description="Basic and acidic residues" evidence="1">
    <location>
        <begin position="167"/>
        <end position="177"/>
    </location>
</feature>